<dbReference type="EC" id="2.7.7.65" evidence="2"/>
<dbReference type="CDD" id="cd01949">
    <property type="entry name" value="GGDEF"/>
    <property type="match status" value="1"/>
</dbReference>
<dbReference type="Pfam" id="PF00990">
    <property type="entry name" value="GGDEF"/>
    <property type="match status" value="1"/>
</dbReference>
<evidence type="ECO:0000313" key="6">
    <source>
        <dbReference type="EMBL" id="QBF81446.1"/>
    </source>
</evidence>
<dbReference type="Gene3D" id="3.30.70.270">
    <property type="match status" value="1"/>
</dbReference>
<dbReference type="KEGG" id="smai:EXU30_01110"/>
<keyword evidence="7" id="KW-1185">Reference proteome</keyword>
<dbReference type="NCBIfam" id="TIGR00254">
    <property type="entry name" value="GGDEF"/>
    <property type="match status" value="1"/>
</dbReference>
<feature type="transmembrane region" description="Helical" evidence="4">
    <location>
        <begin position="115"/>
        <end position="135"/>
    </location>
</feature>
<sequence length="446" mass="49957">MLVALALNSVGNSPFNIVSTINSHLLHIHLMLYMLKTCSLFAFLVWYQRFIAVQKTEIIKTLQADPNFDEANINELLYQSNRDIAKRSSTGSYIYLLIWFALVLPSNLWQVNSNLSIIVTCAFLLLACLRLPYVFKFDSIYLKFPGVWRYGFPLIVLSPALMWGTLCSLCFVIPKLEPYALIIIISTAGLTGGGVAALIPSRFLTIGLFSAFLVPPFITLVVTQHENVSLTLVFAIYWLGMYSTTNEQHAQYWKALKDSLFIKNHAKELEHLNNMDELSGLKNKRYFNKALMQNVKLAARASGPLAVMLLDIDNFKQINDKYGHLVGDVSIHKLGEVLKSIVKRDTDVVARFGGDEFAIILPSQDKQRCVEIGESICRAVASLNPSSPETSLVDQSPQVKFTVSIGLCFSMPTSSTHHNDLVEQADHALYEAKHQGKNRVVVVDNH</sequence>
<dbReference type="GO" id="GO:0043709">
    <property type="term" value="P:cell adhesion involved in single-species biofilm formation"/>
    <property type="evidence" value="ECO:0007669"/>
    <property type="project" value="TreeGrafter"/>
</dbReference>
<feature type="transmembrane region" description="Helical" evidence="4">
    <location>
        <begin position="179"/>
        <end position="198"/>
    </location>
</feature>
<keyword evidence="4" id="KW-0472">Membrane</keyword>
<dbReference type="PROSITE" id="PS50887">
    <property type="entry name" value="GGDEF"/>
    <property type="match status" value="1"/>
</dbReference>
<evidence type="ECO:0000256" key="4">
    <source>
        <dbReference type="SAM" id="Phobius"/>
    </source>
</evidence>
<accession>A0A411PD19</accession>
<dbReference type="InterPro" id="IPR029787">
    <property type="entry name" value="Nucleotide_cyclase"/>
</dbReference>
<keyword evidence="4" id="KW-1133">Transmembrane helix</keyword>
<dbReference type="InterPro" id="IPR043128">
    <property type="entry name" value="Rev_trsase/Diguanyl_cyclase"/>
</dbReference>
<comment type="cofactor">
    <cofactor evidence="1">
        <name>Mg(2+)</name>
        <dbReference type="ChEBI" id="CHEBI:18420"/>
    </cofactor>
</comment>
<feature type="transmembrane region" description="Helical" evidence="4">
    <location>
        <begin position="92"/>
        <end position="109"/>
    </location>
</feature>
<dbReference type="SUPFAM" id="SSF55073">
    <property type="entry name" value="Nucleotide cyclase"/>
    <property type="match status" value="1"/>
</dbReference>
<evidence type="ECO:0000256" key="1">
    <source>
        <dbReference type="ARBA" id="ARBA00001946"/>
    </source>
</evidence>
<proteinExistence type="predicted"/>
<evidence type="ECO:0000256" key="3">
    <source>
        <dbReference type="ARBA" id="ARBA00034247"/>
    </source>
</evidence>
<dbReference type="GO" id="GO:0005886">
    <property type="term" value="C:plasma membrane"/>
    <property type="evidence" value="ECO:0007669"/>
    <property type="project" value="TreeGrafter"/>
</dbReference>
<keyword evidence="4" id="KW-0812">Transmembrane</keyword>
<evidence type="ECO:0000259" key="5">
    <source>
        <dbReference type="PROSITE" id="PS50887"/>
    </source>
</evidence>
<comment type="catalytic activity">
    <reaction evidence="3">
        <text>2 GTP = 3',3'-c-di-GMP + 2 diphosphate</text>
        <dbReference type="Rhea" id="RHEA:24898"/>
        <dbReference type="ChEBI" id="CHEBI:33019"/>
        <dbReference type="ChEBI" id="CHEBI:37565"/>
        <dbReference type="ChEBI" id="CHEBI:58805"/>
        <dbReference type="EC" id="2.7.7.65"/>
    </reaction>
</comment>
<dbReference type="SMART" id="SM00267">
    <property type="entry name" value="GGDEF"/>
    <property type="match status" value="1"/>
</dbReference>
<dbReference type="EMBL" id="CP036200">
    <property type="protein sequence ID" value="QBF81446.1"/>
    <property type="molecule type" value="Genomic_DNA"/>
</dbReference>
<feature type="transmembrane region" description="Helical" evidence="4">
    <location>
        <begin position="26"/>
        <end position="47"/>
    </location>
</feature>
<dbReference type="Proteomes" id="UP000291106">
    <property type="component" value="Chromosome"/>
</dbReference>
<name>A0A411PD19_9GAMM</name>
<dbReference type="InterPro" id="IPR050469">
    <property type="entry name" value="Diguanylate_Cyclase"/>
</dbReference>
<protein>
    <recommendedName>
        <fullName evidence="2">diguanylate cyclase</fullName>
        <ecNumber evidence="2">2.7.7.65</ecNumber>
    </recommendedName>
</protein>
<reference evidence="6 7" key="1">
    <citation type="submission" date="2019-02" db="EMBL/GenBank/DDBJ databases">
        <title>Shewanella sp. D4-2 isolated from Dokdo Island.</title>
        <authorList>
            <person name="Baek K."/>
        </authorList>
    </citation>
    <scope>NUCLEOTIDE SEQUENCE [LARGE SCALE GENOMIC DNA]</scope>
    <source>
        <strain evidence="6 7">D4-2</strain>
    </source>
</reference>
<dbReference type="GO" id="GO:1902201">
    <property type="term" value="P:negative regulation of bacterial-type flagellum-dependent cell motility"/>
    <property type="evidence" value="ECO:0007669"/>
    <property type="project" value="TreeGrafter"/>
</dbReference>
<evidence type="ECO:0000256" key="2">
    <source>
        <dbReference type="ARBA" id="ARBA00012528"/>
    </source>
</evidence>
<dbReference type="InterPro" id="IPR000160">
    <property type="entry name" value="GGDEF_dom"/>
</dbReference>
<evidence type="ECO:0000313" key="7">
    <source>
        <dbReference type="Proteomes" id="UP000291106"/>
    </source>
</evidence>
<dbReference type="PANTHER" id="PTHR45138:SF9">
    <property type="entry name" value="DIGUANYLATE CYCLASE DGCM-RELATED"/>
    <property type="match status" value="1"/>
</dbReference>
<dbReference type="OrthoDB" id="73375at2"/>
<feature type="transmembrane region" description="Helical" evidence="4">
    <location>
        <begin position="203"/>
        <end position="222"/>
    </location>
</feature>
<gene>
    <name evidence="6" type="ORF">EXU30_01110</name>
</gene>
<dbReference type="AlphaFoldDB" id="A0A411PD19"/>
<dbReference type="PANTHER" id="PTHR45138">
    <property type="entry name" value="REGULATORY COMPONENTS OF SENSORY TRANSDUCTION SYSTEM"/>
    <property type="match status" value="1"/>
</dbReference>
<dbReference type="GO" id="GO:0052621">
    <property type="term" value="F:diguanylate cyclase activity"/>
    <property type="evidence" value="ECO:0007669"/>
    <property type="project" value="UniProtKB-EC"/>
</dbReference>
<organism evidence="6 7">
    <name type="scientific">Shewanella maritima</name>
    <dbReference type="NCBI Taxonomy" id="2520507"/>
    <lineage>
        <taxon>Bacteria</taxon>
        <taxon>Pseudomonadati</taxon>
        <taxon>Pseudomonadota</taxon>
        <taxon>Gammaproteobacteria</taxon>
        <taxon>Alteromonadales</taxon>
        <taxon>Shewanellaceae</taxon>
        <taxon>Shewanella</taxon>
    </lineage>
</organism>
<feature type="transmembrane region" description="Helical" evidence="4">
    <location>
        <begin position="147"/>
        <end position="173"/>
    </location>
</feature>
<dbReference type="FunFam" id="3.30.70.270:FF:000001">
    <property type="entry name" value="Diguanylate cyclase domain protein"/>
    <property type="match status" value="1"/>
</dbReference>
<feature type="domain" description="GGDEF" evidence="5">
    <location>
        <begin position="303"/>
        <end position="445"/>
    </location>
</feature>